<protein>
    <submittedName>
        <fullName evidence="1">Nucleotidyltransferase, nucleotide binding domain protein</fullName>
    </submittedName>
</protein>
<dbReference type="AlphaFoldDB" id="A0A117LB91"/>
<reference evidence="2" key="1">
    <citation type="journal article" date="2015" name="MBio">
        <title>Genome-Resolved Metagenomic Analysis Reveals Roles for Candidate Phyla and Other Microbial Community Members in Biogeochemical Transformations in Oil Reservoirs.</title>
        <authorList>
            <person name="Hu P."/>
            <person name="Tom L."/>
            <person name="Singh A."/>
            <person name="Thomas B.C."/>
            <person name="Baker B.J."/>
            <person name="Piceno Y.M."/>
            <person name="Andersen G.L."/>
            <person name="Banfield J.F."/>
        </authorList>
    </citation>
    <scope>NUCLEOTIDE SEQUENCE [LARGE SCALE GENOMIC DNA]</scope>
</reference>
<keyword evidence="1" id="KW-0808">Transferase</keyword>
<name>A0A117LB91_9THEO</name>
<gene>
    <name evidence="1" type="ORF">XD66_0700</name>
</gene>
<dbReference type="SUPFAM" id="SSF81593">
    <property type="entry name" value="Nucleotidyltransferase substrate binding subunit/domain"/>
    <property type="match status" value="1"/>
</dbReference>
<sequence length="132" mass="15380">MNIERLREKKEAYRKAVLRLKEALDEDSSNPLLYDGVIQRFEFTYELAWKLMKAYLEYEGIAEVSSPRAAFKEAFAAGLIFEGDVWIDMIGDRNLAAHTYNEEMAKEIYGRIKEKYFEQFVAFGAKMAEVTK</sequence>
<dbReference type="Pfam" id="PF08780">
    <property type="entry name" value="NTase_sub_bind"/>
    <property type="match status" value="1"/>
</dbReference>
<proteinExistence type="predicted"/>
<dbReference type="Gene3D" id="1.20.120.330">
    <property type="entry name" value="Nucleotidyltransferases domain 2"/>
    <property type="match status" value="1"/>
</dbReference>
<dbReference type="EMBL" id="LGFO01000070">
    <property type="protein sequence ID" value="KUK36591.1"/>
    <property type="molecule type" value="Genomic_DNA"/>
</dbReference>
<dbReference type="Proteomes" id="UP000053326">
    <property type="component" value="Unassembled WGS sequence"/>
</dbReference>
<comment type="caution">
    <text evidence="1">The sequence shown here is derived from an EMBL/GenBank/DDBJ whole genome shotgun (WGS) entry which is preliminary data.</text>
</comment>
<dbReference type="PATRIC" id="fig|85874.4.peg.37"/>
<dbReference type="InterPro" id="IPR010235">
    <property type="entry name" value="HepT"/>
</dbReference>
<dbReference type="GO" id="GO:0016740">
    <property type="term" value="F:transferase activity"/>
    <property type="evidence" value="ECO:0007669"/>
    <property type="project" value="UniProtKB-KW"/>
</dbReference>
<accession>A0A117LB91</accession>
<dbReference type="NCBIfam" id="TIGR01987">
    <property type="entry name" value="HI0074"/>
    <property type="match status" value="1"/>
</dbReference>
<evidence type="ECO:0000313" key="2">
    <source>
        <dbReference type="Proteomes" id="UP000053326"/>
    </source>
</evidence>
<evidence type="ECO:0000313" key="1">
    <source>
        <dbReference type="EMBL" id="KUK36591.1"/>
    </source>
</evidence>
<organism evidence="1 2">
    <name type="scientific">Thermacetogenium phaeum</name>
    <dbReference type="NCBI Taxonomy" id="85874"/>
    <lineage>
        <taxon>Bacteria</taxon>
        <taxon>Bacillati</taxon>
        <taxon>Bacillota</taxon>
        <taxon>Clostridia</taxon>
        <taxon>Thermoanaerobacterales</taxon>
        <taxon>Thermoanaerobacteraceae</taxon>
        <taxon>Thermacetogenium</taxon>
    </lineage>
</organism>